<feature type="domain" description="Enoyl reductase (ER)" evidence="8">
    <location>
        <begin position="14"/>
        <end position="355"/>
    </location>
</feature>
<dbReference type="PANTHER" id="PTHR43161">
    <property type="entry name" value="SORBITOL DEHYDROGENASE"/>
    <property type="match status" value="1"/>
</dbReference>
<dbReference type="GO" id="GO:0003939">
    <property type="term" value="F:L-iditol 2-dehydrogenase (NAD+) activity"/>
    <property type="evidence" value="ECO:0007669"/>
    <property type="project" value="TreeGrafter"/>
</dbReference>
<accession>A0A9N9F643</accession>
<evidence type="ECO:0000256" key="5">
    <source>
        <dbReference type="ARBA" id="ARBA00023002"/>
    </source>
</evidence>
<keyword evidence="4 7" id="KW-0862">Zinc</keyword>
<dbReference type="InterPro" id="IPR013149">
    <property type="entry name" value="ADH-like_C"/>
</dbReference>
<dbReference type="InterPro" id="IPR002328">
    <property type="entry name" value="ADH_Zn_CS"/>
</dbReference>
<keyword evidence="5" id="KW-0560">Oxidoreductase</keyword>
<name>A0A9N9F643_9GLOM</name>
<comment type="cofactor">
    <cofactor evidence="1 7">
        <name>Zn(2+)</name>
        <dbReference type="ChEBI" id="CHEBI:29105"/>
    </cofactor>
</comment>
<gene>
    <name evidence="9" type="ORF">PBRASI_LOCUS3148</name>
</gene>
<dbReference type="Gene3D" id="3.90.180.10">
    <property type="entry name" value="Medium-chain alcohol dehydrogenases, catalytic domain"/>
    <property type="match status" value="1"/>
</dbReference>
<dbReference type="InterPro" id="IPR011032">
    <property type="entry name" value="GroES-like_sf"/>
</dbReference>
<organism evidence="9 10">
    <name type="scientific">Paraglomus brasilianum</name>
    <dbReference type="NCBI Taxonomy" id="144538"/>
    <lineage>
        <taxon>Eukaryota</taxon>
        <taxon>Fungi</taxon>
        <taxon>Fungi incertae sedis</taxon>
        <taxon>Mucoromycota</taxon>
        <taxon>Glomeromycotina</taxon>
        <taxon>Glomeromycetes</taxon>
        <taxon>Paraglomerales</taxon>
        <taxon>Paraglomeraceae</taxon>
        <taxon>Paraglomus</taxon>
    </lineage>
</organism>
<dbReference type="Pfam" id="PF00107">
    <property type="entry name" value="ADH_zinc_N"/>
    <property type="match status" value="1"/>
</dbReference>
<dbReference type="InterPro" id="IPR020843">
    <property type="entry name" value="ER"/>
</dbReference>
<dbReference type="Proteomes" id="UP000789739">
    <property type="component" value="Unassembled WGS sequence"/>
</dbReference>
<evidence type="ECO:0000256" key="1">
    <source>
        <dbReference type="ARBA" id="ARBA00001947"/>
    </source>
</evidence>
<dbReference type="InterPro" id="IPR036291">
    <property type="entry name" value="NAD(P)-bd_dom_sf"/>
</dbReference>
<reference evidence="9" key="1">
    <citation type="submission" date="2021-06" db="EMBL/GenBank/DDBJ databases">
        <authorList>
            <person name="Kallberg Y."/>
            <person name="Tangrot J."/>
            <person name="Rosling A."/>
        </authorList>
    </citation>
    <scope>NUCLEOTIDE SEQUENCE</scope>
    <source>
        <strain evidence="9">BR232B</strain>
    </source>
</reference>
<comment type="similarity">
    <text evidence="2 7">Belongs to the zinc-containing alcohol dehydrogenase family.</text>
</comment>
<evidence type="ECO:0000256" key="3">
    <source>
        <dbReference type="ARBA" id="ARBA00022723"/>
    </source>
</evidence>
<proteinExistence type="inferred from homology"/>
<keyword evidence="6" id="KW-0520">NAD</keyword>
<dbReference type="Pfam" id="PF08240">
    <property type="entry name" value="ADH_N"/>
    <property type="match status" value="1"/>
</dbReference>
<keyword evidence="3 7" id="KW-0479">Metal-binding</keyword>
<dbReference type="PANTHER" id="PTHR43161:SF9">
    <property type="entry name" value="SORBITOL DEHYDROGENASE"/>
    <property type="match status" value="1"/>
</dbReference>
<dbReference type="SUPFAM" id="SSF51735">
    <property type="entry name" value="NAD(P)-binding Rossmann-fold domains"/>
    <property type="match status" value="1"/>
</dbReference>
<evidence type="ECO:0000256" key="7">
    <source>
        <dbReference type="RuleBase" id="RU361277"/>
    </source>
</evidence>
<dbReference type="InterPro" id="IPR013154">
    <property type="entry name" value="ADH-like_N"/>
</dbReference>
<dbReference type="SUPFAM" id="SSF50129">
    <property type="entry name" value="GroES-like"/>
    <property type="match status" value="1"/>
</dbReference>
<evidence type="ECO:0000259" key="8">
    <source>
        <dbReference type="SMART" id="SM00829"/>
    </source>
</evidence>
<evidence type="ECO:0000313" key="10">
    <source>
        <dbReference type="Proteomes" id="UP000789739"/>
    </source>
</evidence>
<dbReference type="PROSITE" id="PS00059">
    <property type="entry name" value="ADH_ZINC"/>
    <property type="match status" value="1"/>
</dbReference>
<dbReference type="CDD" id="cd05285">
    <property type="entry name" value="sorbitol_DH"/>
    <property type="match status" value="1"/>
</dbReference>
<protein>
    <submittedName>
        <fullName evidence="9">7830_t:CDS:1</fullName>
    </submittedName>
</protein>
<sequence length="362" mass="38935">MNASQEDNYSWVLKSINNFQLEKRPRPHPKPNEVVIAIKATGICGSDVHYWVDGRIGDFVVEKELVLGHESAGIIDEIGENVKNLKVGDAVVIEPGAPCYVCSYCRKGNYNLCPDMKFPATPPIDGTLCKYYCCSEDLCIKLPENFPPGIEGGALIEPLSVGIHACNQAGLRAGQSVIIFGAGPVGLLTAAVAKASGAIKVTVVDINQSRLDFAKGYAATDVILAEKVTAGDNVIDHCKRFAKSLLEAGKERSDVVLECSGAESSIITGIYMTRPGGTYVQVGMGSDVVALPITHIGIQEITIRGCFRYSNAHRQAVQMVAAGLIDLKPLVTHKYEFQEAIQAFQTVRDQKDGVIKALILGD</sequence>
<dbReference type="InterPro" id="IPR045306">
    <property type="entry name" value="SDH-like"/>
</dbReference>
<dbReference type="GO" id="GO:0008270">
    <property type="term" value="F:zinc ion binding"/>
    <property type="evidence" value="ECO:0007669"/>
    <property type="project" value="InterPro"/>
</dbReference>
<evidence type="ECO:0000256" key="6">
    <source>
        <dbReference type="ARBA" id="ARBA00023027"/>
    </source>
</evidence>
<evidence type="ECO:0000313" key="9">
    <source>
        <dbReference type="EMBL" id="CAG8511739.1"/>
    </source>
</evidence>
<keyword evidence="10" id="KW-1185">Reference proteome</keyword>
<dbReference type="EMBL" id="CAJVPI010000273">
    <property type="protein sequence ID" value="CAG8511739.1"/>
    <property type="molecule type" value="Genomic_DNA"/>
</dbReference>
<dbReference type="FunFam" id="3.40.50.720:FF:000068">
    <property type="entry name" value="Sorbitol dehydrogenase"/>
    <property type="match status" value="1"/>
</dbReference>
<dbReference type="AlphaFoldDB" id="A0A9N9F643"/>
<evidence type="ECO:0000256" key="4">
    <source>
        <dbReference type="ARBA" id="ARBA00022833"/>
    </source>
</evidence>
<dbReference type="GO" id="GO:0006062">
    <property type="term" value="P:sorbitol catabolic process"/>
    <property type="evidence" value="ECO:0007669"/>
    <property type="project" value="TreeGrafter"/>
</dbReference>
<dbReference type="SMART" id="SM00829">
    <property type="entry name" value="PKS_ER"/>
    <property type="match status" value="1"/>
</dbReference>
<dbReference type="OrthoDB" id="2148442at2759"/>
<comment type="caution">
    <text evidence="9">The sequence shown here is derived from an EMBL/GenBank/DDBJ whole genome shotgun (WGS) entry which is preliminary data.</text>
</comment>
<dbReference type="Gene3D" id="3.40.50.720">
    <property type="entry name" value="NAD(P)-binding Rossmann-like Domain"/>
    <property type="match status" value="1"/>
</dbReference>
<evidence type="ECO:0000256" key="2">
    <source>
        <dbReference type="ARBA" id="ARBA00008072"/>
    </source>
</evidence>